<organism evidence="2">
    <name type="scientific">Sporolactobacillus sp. Y61</name>
    <dbReference type="NCBI Taxonomy" id="3160863"/>
    <lineage>
        <taxon>Bacteria</taxon>
        <taxon>Bacillati</taxon>
        <taxon>Bacillota</taxon>
        <taxon>Bacilli</taxon>
        <taxon>Bacillales</taxon>
        <taxon>Sporolactobacillaceae</taxon>
        <taxon>Sporolactobacillus</taxon>
    </lineage>
</organism>
<dbReference type="Pfam" id="PF13692">
    <property type="entry name" value="Glyco_trans_1_4"/>
    <property type="match status" value="1"/>
</dbReference>
<dbReference type="GO" id="GO:0009103">
    <property type="term" value="P:lipopolysaccharide biosynthetic process"/>
    <property type="evidence" value="ECO:0007669"/>
    <property type="project" value="TreeGrafter"/>
</dbReference>
<dbReference type="EMBL" id="CP159510">
    <property type="protein sequence ID" value="XCJ17924.1"/>
    <property type="molecule type" value="Genomic_DNA"/>
</dbReference>
<dbReference type="AlphaFoldDB" id="A0AAU8IHL5"/>
<dbReference type="PANTHER" id="PTHR46401:SF2">
    <property type="entry name" value="GLYCOSYLTRANSFERASE WBBK-RELATED"/>
    <property type="match status" value="1"/>
</dbReference>
<dbReference type="EC" id="2.4.-.-" evidence="2"/>
<protein>
    <submittedName>
        <fullName evidence="2">Glycosyltransferase family 4 protein</fullName>
        <ecNumber evidence="2">2.4.-.-</ecNumber>
    </submittedName>
</protein>
<name>A0AAU8IHL5_9BACL</name>
<accession>A0AAU8IHL5</accession>
<proteinExistence type="predicted"/>
<dbReference type="PANTHER" id="PTHR46401">
    <property type="entry name" value="GLYCOSYLTRANSFERASE WBBK-RELATED"/>
    <property type="match status" value="1"/>
</dbReference>
<evidence type="ECO:0000313" key="2">
    <source>
        <dbReference type="EMBL" id="XCJ17924.1"/>
    </source>
</evidence>
<sequence length="399" mass="46530">MKILFMNNLLPYPLDNGGKIKTYNTLKALSVKHEIDLLAFINHEEDRKYVTELSGVCRKIHVIPKTVIKDASMLHFIIDYVSSLFSPLPYVIKKFSSKVMKEKLIQFQQEKHYDLIYVNHLSMMVYNKYFHSKVLLDQQNVESLIFKRIIGQMKNKVKRLFGKVEYVKLKKFEKDMLYRADRVIALSQTDKNEFVNMLSKTRKQIDVIPIHVDAPFLDFYPRKDNKIRLLFMGTMSWYPNKEGVIWFLKNCFLNLNPDKYDLYICGANPPREIEKYRDKKNVTVTGYVKDINEYIRICDLAIVPLFIGSGQRVKIIESFAKGLPVVSTSIGAEGLITDQQNILIADQPDTFLKSIKLLATHPELRQKIKRNARTVYEQYYSNASLSRALNKVFLDMGVQ</sequence>
<evidence type="ECO:0000256" key="1">
    <source>
        <dbReference type="ARBA" id="ARBA00022679"/>
    </source>
</evidence>
<dbReference type="Gene3D" id="3.40.50.2000">
    <property type="entry name" value="Glycogen Phosphorylase B"/>
    <property type="match status" value="2"/>
</dbReference>
<reference evidence="2" key="1">
    <citation type="submission" date="2024-06" db="EMBL/GenBank/DDBJ databases">
        <authorList>
            <person name="Fan A."/>
            <person name="Zhang F.Y."/>
            <person name="Zhang L."/>
        </authorList>
    </citation>
    <scope>NUCLEOTIDE SEQUENCE</scope>
    <source>
        <strain evidence="2">Y61</strain>
    </source>
</reference>
<keyword evidence="1 2" id="KW-0808">Transferase</keyword>
<dbReference type="GO" id="GO:0016757">
    <property type="term" value="F:glycosyltransferase activity"/>
    <property type="evidence" value="ECO:0007669"/>
    <property type="project" value="UniProtKB-KW"/>
</dbReference>
<dbReference type="RefSeq" id="WP_353949009.1">
    <property type="nucleotide sequence ID" value="NZ_CP159510.1"/>
</dbReference>
<dbReference type="SUPFAM" id="SSF53756">
    <property type="entry name" value="UDP-Glycosyltransferase/glycogen phosphorylase"/>
    <property type="match status" value="1"/>
</dbReference>
<dbReference type="CDD" id="cd03801">
    <property type="entry name" value="GT4_PimA-like"/>
    <property type="match status" value="1"/>
</dbReference>
<keyword evidence="2" id="KW-0328">Glycosyltransferase</keyword>
<gene>
    <name evidence="2" type="ORF">ABNN70_05500</name>
</gene>